<dbReference type="InterPro" id="IPR058548">
    <property type="entry name" value="MlaB-like_STAS"/>
</dbReference>
<reference evidence="3" key="1">
    <citation type="submission" date="2022-10" db="EMBL/GenBank/DDBJ databases">
        <title>The WGS of Solirubrobacter ginsenosidimutans DSM 21036.</title>
        <authorList>
            <person name="Jiang Z."/>
        </authorList>
    </citation>
    <scope>NUCLEOTIDE SEQUENCE</scope>
    <source>
        <strain evidence="3">DSM 21036</strain>
    </source>
</reference>
<dbReference type="CDD" id="cd07043">
    <property type="entry name" value="STAS_anti-anti-sigma_factors"/>
    <property type="match status" value="1"/>
</dbReference>
<dbReference type="Pfam" id="PF13466">
    <property type="entry name" value="STAS_2"/>
    <property type="match status" value="1"/>
</dbReference>
<evidence type="ECO:0000259" key="2">
    <source>
        <dbReference type="PROSITE" id="PS50801"/>
    </source>
</evidence>
<accession>A0A9X3S6V8</accession>
<keyword evidence="4" id="KW-1185">Reference proteome</keyword>
<comment type="caution">
    <text evidence="3">The sequence shown here is derived from an EMBL/GenBank/DDBJ whole genome shotgun (WGS) entry which is preliminary data.</text>
</comment>
<proteinExistence type="predicted"/>
<dbReference type="PROSITE" id="PS50801">
    <property type="entry name" value="STAS"/>
    <property type="match status" value="1"/>
</dbReference>
<dbReference type="RefSeq" id="WP_270046499.1">
    <property type="nucleotide sequence ID" value="NZ_JAPDOD010000095.1"/>
</dbReference>
<dbReference type="EMBL" id="JAPDOD010000095">
    <property type="protein sequence ID" value="MDA0167252.1"/>
    <property type="molecule type" value="Genomic_DNA"/>
</dbReference>
<name>A0A9X3S6V8_9ACTN</name>
<dbReference type="Proteomes" id="UP001149140">
    <property type="component" value="Unassembled WGS sequence"/>
</dbReference>
<evidence type="ECO:0000313" key="4">
    <source>
        <dbReference type="Proteomes" id="UP001149140"/>
    </source>
</evidence>
<dbReference type="PANTHER" id="PTHR33495:SF2">
    <property type="entry name" value="ANTI-SIGMA FACTOR ANTAGONIST TM_1081-RELATED"/>
    <property type="match status" value="1"/>
</dbReference>
<evidence type="ECO:0000256" key="1">
    <source>
        <dbReference type="SAM" id="MobiDB-lite"/>
    </source>
</evidence>
<gene>
    <name evidence="3" type="ORF">OM076_43735</name>
</gene>
<feature type="region of interest" description="Disordered" evidence="1">
    <location>
        <begin position="93"/>
        <end position="120"/>
    </location>
</feature>
<dbReference type="AlphaFoldDB" id="A0A9X3S6V8"/>
<dbReference type="GO" id="GO:0043856">
    <property type="term" value="F:anti-sigma factor antagonist activity"/>
    <property type="evidence" value="ECO:0007669"/>
    <property type="project" value="TreeGrafter"/>
</dbReference>
<evidence type="ECO:0000313" key="3">
    <source>
        <dbReference type="EMBL" id="MDA0167252.1"/>
    </source>
</evidence>
<dbReference type="PANTHER" id="PTHR33495">
    <property type="entry name" value="ANTI-SIGMA FACTOR ANTAGONIST TM_1081-RELATED-RELATED"/>
    <property type="match status" value="1"/>
</dbReference>
<sequence length="120" mass="12516">MQIVVSGELDVATVSQLDGALRLAWASADAIVLDMRKLTFIDFIGANLIIAAASRIERSGGHLTIVSGSAELAWLLELYGVDRLLELSDTPPRRAATAAGGGRVTAGNRGPQTTVAASTR</sequence>
<dbReference type="Gene3D" id="3.30.750.24">
    <property type="entry name" value="STAS domain"/>
    <property type="match status" value="1"/>
</dbReference>
<dbReference type="InterPro" id="IPR036513">
    <property type="entry name" value="STAS_dom_sf"/>
</dbReference>
<dbReference type="InterPro" id="IPR002645">
    <property type="entry name" value="STAS_dom"/>
</dbReference>
<dbReference type="SUPFAM" id="SSF52091">
    <property type="entry name" value="SpoIIaa-like"/>
    <property type="match status" value="1"/>
</dbReference>
<organism evidence="3 4">
    <name type="scientific">Solirubrobacter ginsenosidimutans</name>
    <dbReference type="NCBI Taxonomy" id="490573"/>
    <lineage>
        <taxon>Bacteria</taxon>
        <taxon>Bacillati</taxon>
        <taxon>Actinomycetota</taxon>
        <taxon>Thermoleophilia</taxon>
        <taxon>Solirubrobacterales</taxon>
        <taxon>Solirubrobacteraceae</taxon>
        <taxon>Solirubrobacter</taxon>
    </lineage>
</organism>
<protein>
    <submittedName>
        <fullName evidence="3">STAS domain-containing protein</fullName>
    </submittedName>
</protein>
<feature type="domain" description="STAS" evidence="2">
    <location>
        <begin position="1"/>
        <end position="86"/>
    </location>
</feature>